<gene>
    <name evidence="2" type="ORF">ACFOEX_13065</name>
</gene>
<comment type="caution">
    <text evidence="2">The sequence shown here is derived from an EMBL/GenBank/DDBJ whole genome shotgun (WGS) entry which is preliminary data.</text>
</comment>
<keyword evidence="3" id="KW-1185">Reference proteome</keyword>
<dbReference type="Proteomes" id="UP001595536">
    <property type="component" value="Unassembled WGS sequence"/>
</dbReference>
<dbReference type="RefSeq" id="WP_376829202.1">
    <property type="nucleotide sequence ID" value="NZ_JBHLWR010000006.1"/>
</dbReference>
<proteinExistence type="predicted"/>
<accession>A0ABV7LH63</accession>
<feature type="region of interest" description="Disordered" evidence="1">
    <location>
        <begin position="1"/>
        <end position="26"/>
    </location>
</feature>
<evidence type="ECO:0000256" key="1">
    <source>
        <dbReference type="SAM" id="MobiDB-lite"/>
    </source>
</evidence>
<organism evidence="2 3">
    <name type="scientific">Camelimonas abortus</name>
    <dbReference type="NCBI Taxonomy" id="1017184"/>
    <lineage>
        <taxon>Bacteria</taxon>
        <taxon>Pseudomonadati</taxon>
        <taxon>Pseudomonadota</taxon>
        <taxon>Alphaproteobacteria</taxon>
        <taxon>Hyphomicrobiales</taxon>
        <taxon>Chelatococcaceae</taxon>
        <taxon>Camelimonas</taxon>
    </lineage>
</organism>
<sequence>MVAVPFPKNSTPGSRPGEGDGRRINAWVDKDGDRDVVRRSPGLVHVLSTGKSGVRGALKVNDEWVIVYDGAVVRISGSTVTTLTGSIPGTDGVTLARNNRTTDGVSTPDIVAVRASGGAYVIGSSAVSAYPDADLPATVNSVEFLGGYFHFTVPDGRLFASELNSTDVNALSFTTAESRADGLRRVIAAGSLLYAMGESTIEPYQNAGTMPYPMQRAATVLPVGVIAPMAAIGNDEAWNNPIFFVGSDFTVRALSGYETARISTPDVERFIQASDRASIRMSAYVWRGVGFVIITSDQGSWEYDTTGRVWNERTSTGATGWRGGPTWFDTDRWLVADRLTGDILTFSGSVFTENGAAMPVHLESGPVKEYPARVSIPSLFMDFTETDADVAVSWSHDGGKTWSTPVTRSLKDAETWPVRVNRLGMSTHHGLRVRITTDTAKDFAFLGASIPDPDARPSG</sequence>
<evidence type="ECO:0000313" key="3">
    <source>
        <dbReference type="Proteomes" id="UP001595536"/>
    </source>
</evidence>
<feature type="compositionally biased region" description="Basic and acidic residues" evidence="1">
    <location>
        <begin position="17"/>
        <end position="26"/>
    </location>
</feature>
<reference evidence="3" key="1">
    <citation type="journal article" date="2019" name="Int. J. Syst. Evol. Microbiol.">
        <title>The Global Catalogue of Microorganisms (GCM) 10K type strain sequencing project: providing services to taxonomists for standard genome sequencing and annotation.</title>
        <authorList>
            <consortium name="The Broad Institute Genomics Platform"/>
            <consortium name="The Broad Institute Genome Sequencing Center for Infectious Disease"/>
            <person name="Wu L."/>
            <person name="Ma J."/>
        </authorList>
    </citation>
    <scope>NUCLEOTIDE SEQUENCE [LARGE SCALE GENOMIC DNA]</scope>
    <source>
        <strain evidence="3">CCM 7941</strain>
    </source>
</reference>
<name>A0ABV7LH63_9HYPH</name>
<dbReference type="EMBL" id="JBHRUV010000098">
    <property type="protein sequence ID" value="MFC3267272.1"/>
    <property type="molecule type" value="Genomic_DNA"/>
</dbReference>
<protein>
    <recommendedName>
        <fullName evidence="4">BNR repeat protein</fullName>
    </recommendedName>
</protein>
<evidence type="ECO:0008006" key="4">
    <source>
        <dbReference type="Google" id="ProtNLM"/>
    </source>
</evidence>
<evidence type="ECO:0000313" key="2">
    <source>
        <dbReference type="EMBL" id="MFC3267272.1"/>
    </source>
</evidence>